<keyword evidence="1" id="KW-0812">Transmembrane</keyword>
<reference evidence="2 3" key="1">
    <citation type="submission" date="2018-04" db="EMBL/GenBank/DDBJ databases">
        <title>Draft genome sequence of Pseudomonas syringae pv. actinidiae biovar 1 strains isolated from kiwifruit in Kagawa prefecture.</title>
        <authorList>
            <person name="Tabuchi M."/>
            <person name="Saito M."/>
            <person name="Fujiwara S."/>
            <person name="Sasa N."/>
            <person name="Akimitsu K."/>
            <person name="Gomi K."/>
            <person name="Konishi-Sugita S."/>
            <person name="Hamano K."/>
            <person name="Kataoka I."/>
        </authorList>
    </citation>
    <scope>NUCLEOTIDE SEQUENCE [LARGE SCALE GENOMIC DNA]</scope>
    <source>
        <strain evidence="2 3">MAFF212206</strain>
    </source>
</reference>
<keyword evidence="1" id="KW-0472">Membrane</keyword>
<accession>A0A2V0QGH6</accession>
<comment type="caution">
    <text evidence="2">The sequence shown here is derived from an EMBL/GenBank/DDBJ whole genome shotgun (WGS) entry which is preliminary data.</text>
</comment>
<sequence length="111" mass="12229">MFVGITITLWLRSHFFGVAVGMFLFQFGTTVYFRSTASVIQLTLPKEVIGSWYGAIDFISRFAGLLGVILAGWSYDLVGAYWVYSVLLALVAVSGLAWRSGSQVAWMSTSE</sequence>
<keyword evidence="1" id="KW-1133">Transmembrane helix</keyword>
<proteinExistence type="predicted"/>
<dbReference type="AlphaFoldDB" id="A0A2V0QGH6"/>
<dbReference type="EMBL" id="BGJZ01000042">
    <property type="protein sequence ID" value="GBH07700.1"/>
    <property type="molecule type" value="Genomic_DNA"/>
</dbReference>
<name>A0A2V0QGH6_PSESF</name>
<protein>
    <submittedName>
        <fullName evidence="2">MFS family permease</fullName>
    </submittedName>
</protein>
<dbReference type="Gene3D" id="1.20.1250.20">
    <property type="entry name" value="MFS general substrate transporter like domains"/>
    <property type="match status" value="1"/>
</dbReference>
<evidence type="ECO:0000313" key="2">
    <source>
        <dbReference type="EMBL" id="GBH07700.1"/>
    </source>
</evidence>
<feature type="transmembrane region" description="Helical" evidence="1">
    <location>
        <begin position="81"/>
        <end position="98"/>
    </location>
</feature>
<gene>
    <name evidence="2" type="ORF">KPSA1_01059</name>
</gene>
<evidence type="ECO:0000313" key="3">
    <source>
        <dbReference type="Proteomes" id="UP000247480"/>
    </source>
</evidence>
<feature type="transmembrane region" description="Helical" evidence="1">
    <location>
        <begin position="15"/>
        <end position="33"/>
    </location>
</feature>
<dbReference type="InterPro" id="IPR036259">
    <property type="entry name" value="MFS_trans_sf"/>
</dbReference>
<evidence type="ECO:0000256" key="1">
    <source>
        <dbReference type="SAM" id="Phobius"/>
    </source>
</evidence>
<organism evidence="2 3">
    <name type="scientific">Pseudomonas syringae pv. actinidiae</name>
    <dbReference type="NCBI Taxonomy" id="103796"/>
    <lineage>
        <taxon>Bacteria</taxon>
        <taxon>Pseudomonadati</taxon>
        <taxon>Pseudomonadota</taxon>
        <taxon>Gammaproteobacteria</taxon>
        <taxon>Pseudomonadales</taxon>
        <taxon>Pseudomonadaceae</taxon>
        <taxon>Pseudomonas</taxon>
        <taxon>Pseudomonas syringae</taxon>
    </lineage>
</organism>
<dbReference type="SUPFAM" id="SSF103473">
    <property type="entry name" value="MFS general substrate transporter"/>
    <property type="match status" value="1"/>
</dbReference>
<feature type="transmembrane region" description="Helical" evidence="1">
    <location>
        <begin position="54"/>
        <end position="75"/>
    </location>
</feature>
<dbReference type="Proteomes" id="UP000247480">
    <property type="component" value="Unassembled WGS sequence"/>
</dbReference>